<feature type="domain" description="ABC transporter" evidence="4">
    <location>
        <begin position="12"/>
        <end position="245"/>
    </location>
</feature>
<dbReference type="GO" id="GO:0016887">
    <property type="term" value="F:ATP hydrolysis activity"/>
    <property type="evidence" value="ECO:0007669"/>
    <property type="project" value="InterPro"/>
</dbReference>
<dbReference type="PROSITE" id="PS00211">
    <property type="entry name" value="ABC_TRANSPORTER_1"/>
    <property type="match status" value="1"/>
</dbReference>
<dbReference type="SMART" id="SM00382">
    <property type="entry name" value="AAA"/>
    <property type="match status" value="1"/>
</dbReference>
<evidence type="ECO:0000259" key="4">
    <source>
        <dbReference type="PROSITE" id="PS50893"/>
    </source>
</evidence>
<dbReference type="InterPro" id="IPR027417">
    <property type="entry name" value="P-loop_NTPase"/>
</dbReference>
<dbReference type="InterPro" id="IPR050166">
    <property type="entry name" value="ABC_transporter_ATP-bind"/>
</dbReference>
<dbReference type="PROSITE" id="PS50893">
    <property type="entry name" value="ABC_TRANSPORTER_2"/>
    <property type="match status" value="1"/>
</dbReference>
<keyword evidence="3 5" id="KW-0067">ATP-binding</keyword>
<evidence type="ECO:0000256" key="1">
    <source>
        <dbReference type="ARBA" id="ARBA00022448"/>
    </source>
</evidence>
<evidence type="ECO:0000256" key="3">
    <source>
        <dbReference type="ARBA" id="ARBA00022840"/>
    </source>
</evidence>
<protein>
    <submittedName>
        <fullName evidence="5">NitT/TauT family transport system ATP-binding protein/sulfonate transport system ATP-binding protein</fullName>
    </submittedName>
</protein>
<reference evidence="5 6" key="1">
    <citation type="submission" date="2017-11" db="EMBL/GenBank/DDBJ databases">
        <title>Understudied soil microbes with underappreciated capabilities: Untangling the Clostridium saccharolyticum group.</title>
        <authorList>
            <person name="Leschine S."/>
        </authorList>
    </citation>
    <scope>NUCLEOTIDE SEQUENCE [LARGE SCALE GENOMIC DNA]</scope>
    <source>
        <strain evidence="5 6">18A</strain>
    </source>
</reference>
<dbReference type="SUPFAM" id="SSF52540">
    <property type="entry name" value="P-loop containing nucleoside triphosphate hydrolases"/>
    <property type="match status" value="1"/>
</dbReference>
<dbReference type="CDD" id="cd03293">
    <property type="entry name" value="ABC_NrtD_SsuB_transporters"/>
    <property type="match status" value="1"/>
</dbReference>
<dbReference type="Pfam" id="PF00005">
    <property type="entry name" value="ABC_tran"/>
    <property type="match status" value="1"/>
</dbReference>
<keyword evidence="2" id="KW-0547">Nucleotide-binding</keyword>
<dbReference type="PANTHER" id="PTHR42788">
    <property type="entry name" value="TAURINE IMPORT ATP-BINDING PROTEIN-RELATED"/>
    <property type="match status" value="1"/>
</dbReference>
<gene>
    <name evidence="5" type="ORF">H171_1724</name>
</gene>
<proteinExistence type="predicted"/>
<dbReference type="InterPro" id="IPR003593">
    <property type="entry name" value="AAA+_ATPase"/>
</dbReference>
<dbReference type="RefSeq" id="WP_100304748.1">
    <property type="nucleotide sequence ID" value="NZ_PGET01000001.1"/>
</dbReference>
<evidence type="ECO:0000313" key="5">
    <source>
        <dbReference type="EMBL" id="PJJ28231.1"/>
    </source>
</evidence>
<accession>A0A2M8Z466</accession>
<organism evidence="5 6">
    <name type="scientific">[Clostridium] celerecrescens 18A</name>
    <dbReference type="NCBI Taxonomy" id="1286362"/>
    <lineage>
        <taxon>Bacteria</taxon>
        <taxon>Bacillati</taxon>
        <taxon>Bacillota</taxon>
        <taxon>Clostridia</taxon>
        <taxon>Lachnospirales</taxon>
        <taxon>Lachnospiraceae</taxon>
        <taxon>Lacrimispora</taxon>
    </lineage>
</organism>
<evidence type="ECO:0000313" key="6">
    <source>
        <dbReference type="Proteomes" id="UP000231092"/>
    </source>
</evidence>
<name>A0A2M8Z466_9FIRM</name>
<dbReference type="InterPro" id="IPR017871">
    <property type="entry name" value="ABC_transporter-like_CS"/>
</dbReference>
<dbReference type="OrthoDB" id="9801958at2"/>
<sequence>MESAAGTLTGVLQCSHVSKEFDSFDGTGKNLVLKDIDFSVKENEFLVLFGPGQCGKTTLLNILAGLEPATSGDVLDHGKKVTAPAPKRGVVYQKTALFPWLTVMGNVEFGPKVRGFKKEEIKKIADHYIDLVGLKGFEKSYPSQLSGGMRQRVGIARAYSNNPDIMLMDEPFGHLDAQTRYMMEEELQRIWQKEKRTVIFVTNNIEEALFLADRIILMTNCPSAIKKEYKIDLPHPRSYVDSEFLRLRQEITENMDKSL</sequence>
<dbReference type="InterPro" id="IPR003439">
    <property type="entry name" value="ABC_transporter-like_ATP-bd"/>
</dbReference>
<dbReference type="Gene3D" id="3.40.50.300">
    <property type="entry name" value="P-loop containing nucleotide triphosphate hydrolases"/>
    <property type="match status" value="1"/>
</dbReference>
<dbReference type="AlphaFoldDB" id="A0A2M8Z466"/>
<evidence type="ECO:0000256" key="2">
    <source>
        <dbReference type="ARBA" id="ARBA00022741"/>
    </source>
</evidence>
<keyword evidence="1" id="KW-0813">Transport</keyword>
<dbReference type="EMBL" id="PGET01000001">
    <property type="protein sequence ID" value="PJJ28231.1"/>
    <property type="molecule type" value="Genomic_DNA"/>
</dbReference>
<comment type="caution">
    <text evidence="5">The sequence shown here is derived from an EMBL/GenBank/DDBJ whole genome shotgun (WGS) entry which is preliminary data.</text>
</comment>
<dbReference type="PANTHER" id="PTHR42788:SF13">
    <property type="entry name" value="ALIPHATIC SULFONATES IMPORT ATP-BINDING PROTEIN SSUB"/>
    <property type="match status" value="1"/>
</dbReference>
<dbReference type="Proteomes" id="UP000231092">
    <property type="component" value="Unassembled WGS sequence"/>
</dbReference>
<dbReference type="GO" id="GO:0005524">
    <property type="term" value="F:ATP binding"/>
    <property type="evidence" value="ECO:0007669"/>
    <property type="project" value="UniProtKB-KW"/>
</dbReference>